<reference evidence="2" key="1">
    <citation type="submission" date="2021-01" db="EMBL/GenBank/DDBJ databases">
        <authorList>
            <person name="Corre E."/>
            <person name="Pelletier E."/>
            <person name="Niang G."/>
            <person name="Scheremetjew M."/>
            <person name="Finn R."/>
            <person name="Kale V."/>
            <person name="Holt S."/>
            <person name="Cochrane G."/>
            <person name="Meng A."/>
            <person name="Brown T."/>
            <person name="Cohen L."/>
        </authorList>
    </citation>
    <scope>NUCLEOTIDE SEQUENCE</scope>
    <source>
        <strain evidence="2">Grunow 1884</strain>
    </source>
</reference>
<dbReference type="AlphaFoldDB" id="A0A7S2A9N1"/>
<gene>
    <name evidence="2" type="ORF">OSIN01602_LOCUS21158</name>
</gene>
<name>A0A7S2A9N1_TRICV</name>
<evidence type="ECO:0000313" key="2">
    <source>
        <dbReference type="EMBL" id="CAD9360856.1"/>
    </source>
</evidence>
<organism evidence="2">
    <name type="scientific">Trieres chinensis</name>
    <name type="common">Marine centric diatom</name>
    <name type="synonym">Odontella sinensis</name>
    <dbReference type="NCBI Taxonomy" id="1514140"/>
    <lineage>
        <taxon>Eukaryota</taxon>
        <taxon>Sar</taxon>
        <taxon>Stramenopiles</taxon>
        <taxon>Ochrophyta</taxon>
        <taxon>Bacillariophyta</taxon>
        <taxon>Mediophyceae</taxon>
        <taxon>Biddulphiophycidae</taxon>
        <taxon>Eupodiscales</taxon>
        <taxon>Parodontellaceae</taxon>
        <taxon>Trieres</taxon>
    </lineage>
</organism>
<feature type="compositionally biased region" description="Low complexity" evidence="1">
    <location>
        <begin position="22"/>
        <end position="44"/>
    </location>
</feature>
<dbReference type="Pfam" id="PF04359">
    <property type="entry name" value="DUF493"/>
    <property type="match status" value="1"/>
</dbReference>
<protein>
    <submittedName>
        <fullName evidence="2">Uncharacterized protein</fullName>
    </submittedName>
</protein>
<sequence length="232" mass="24900">MSPPTKRGSIRMDTEGPGGGSSSSSSSPASPSSASSSSSSASSSPDEKRDAFDRTVEDLLRRRKSKPLASRPSTLGGVPTSKATGFGKIDVTKISVNPPKGKGGGQSPQKKSSFVGIGKPLNDINNPEYDDQGYTLYADEETGEKKRVFEALVTYPSLFTMKIVGAAEGDFAKDMVQVVADSCECEFGEVEYGERRNGKWTSVTVQAPVKSAEMLYGLYERIDLDPRVKFKF</sequence>
<dbReference type="Gene3D" id="3.30.70.260">
    <property type="match status" value="1"/>
</dbReference>
<dbReference type="EMBL" id="HBGO01036568">
    <property type="protein sequence ID" value="CAD9360856.1"/>
    <property type="molecule type" value="Transcribed_RNA"/>
</dbReference>
<evidence type="ECO:0000256" key="1">
    <source>
        <dbReference type="SAM" id="MobiDB-lite"/>
    </source>
</evidence>
<accession>A0A7S2A9N1</accession>
<feature type="region of interest" description="Disordered" evidence="1">
    <location>
        <begin position="1"/>
        <end position="113"/>
    </location>
</feature>
<proteinExistence type="predicted"/>
<dbReference type="InterPro" id="IPR027471">
    <property type="entry name" value="YbeD-like_sf"/>
</dbReference>
<dbReference type="InterPro" id="IPR007454">
    <property type="entry name" value="UPF0250_YbeD-like"/>
</dbReference>
<feature type="compositionally biased region" description="Basic and acidic residues" evidence="1">
    <location>
        <begin position="45"/>
        <end position="60"/>
    </location>
</feature>
<dbReference type="SUPFAM" id="SSF117991">
    <property type="entry name" value="YbeD/HP0495-like"/>
    <property type="match status" value="1"/>
</dbReference>